<dbReference type="AlphaFoldDB" id="A0AAV7GW53"/>
<comment type="similarity">
    <text evidence="2 9">Belongs to the glycosyltransferase 1 family.</text>
</comment>
<dbReference type="Pfam" id="PF00534">
    <property type="entry name" value="Glycos_transf_1"/>
    <property type="match status" value="1"/>
</dbReference>
<keyword evidence="15" id="KW-1185">Reference proteome</keyword>
<keyword evidence="5 9" id="KW-0328">Glycosyltransferase</keyword>
<dbReference type="InterPro" id="IPR044161">
    <property type="entry name" value="SPS"/>
</dbReference>
<proteinExistence type="inferred from homology"/>
<evidence type="ECO:0000256" key="9">
    <source>
        <dbReference type="RuleBase" id="RU368006"/>
    </source>
</evidence>
<dbReference type="Pfam" id="PF13579">
    <property type="entry name" value="Glyco_trans_4_4"/>
    <property type="match status" value="1"/>
</dbReference>
<evidence type="ECO:0000259" key="11">
    <source>
        <dbReference type="Pfam" id="PF00534"/>
    </source>
</evidence>
<dbReference type="NCBIfam" id="TIGR02468">
    <property type="entry name" value="sucrsPsyn_pln"/>
    <property type="match status" value="1"/>
</dbReference>
<dbReference type="EC" id="2.4.1.14" evidence="4 9"/>
<name>A0AAV7GW53_DENCH</name>
<evidence type="ECO:0000256" key="10">
    <source>
        <dbReference type="SAM" id="MobiDB-lite"/>
    </source>
</evidence>
<dbReference type="Gene3D" id="3.90.1070.10">
    <property type="match status" value="1"/>
</dbReference>
<feature type="domain" description="Glycosyltransferase subfamily 4-like N-terminal" evidence="13">
    <location>
        <begin position="248"/>
        <end position="446"/>
    </location>
</feature>
<reference evidence="14 15" key="1">
    <citation type="journal article" date="2021" name="Hortic Res">
        <title>Chromosome-scale assembly of the Dendrobium chrysotoxum genome enhances the understanding of orchid evolution.</title>
        <authorList>
            <person name="Zhang Y."/>
            <person name="Zhang G.Q."/>
            <person name="Zhang D."/>
            <person name="Liu X.D."/>
            <person name="Xu X.Y."/>
            <person name="Sun W.H."/>
            <person name="Yu X."/>
            <person name="Zhu X."/>
            <person name="Wang Z.W."/>
            <person name="Zhao X."/>
            <person name="Zhong W.Y."/>
            <person name="Chen H."/>
            <person name="Yin W.L."/>
            <person name="Huang T."/>
            <person name="Niu S.C."/>
            <person name="Liu Z.J."/>
        </authorList>
    </citation>
    <scope>NUCLEOTIDE SEQUENCE [LARGE SCALE GENOMIC DNA]</scope>
    <source>
        <strain evidence="14">Lindl</strain>
    </source>
</reference>
<evidence type="ECO:0000313" key="15">
    <source>
        <dbReference type="Proteomes" id="UP000775213"/>
    </source>
</evidence>
<evidence type="ECO:0000256" key="5">
    <source>
        <dbReference type="ARBA" id="ARBA00022676"/>
    </source>
</evidence>
<dbReference type="GO" id="GO:0046524">
    <property type="term" value="F:sucrose-phosphate synthase activity"/>
    <property type="evidence" value="ECO:0007669"/>
    <property type="project" value="UniProtKB-UniRule"/>
</dbReference>
<accession>A0AAV7GW53</accession>
<dbReference type="InterPro" id="IPR023214">
    <property type="entry name" value="HAD_sf"/>
</dbReference>
<feature type="domain" description="Glycosyl transferase family 1" evidence="11">
    <location>
        <begin position="533"/>
        <end position="706"/>
    </location>
</feature>
<comment type="subunit">
    <text evidence="3 9">Homodimer or homotetramer.</text>
</comment>
<feature type="domain" description="Sucrose phosphatase-like" evidence="12">
    <location>
        <begin position="848"/>
        <end position="1037"/>
    </location>
</feature>
<gene>
    <name evidence="14" type="ORF">IEQ34_010551</name>
</gene>
<evidence type="ECO:0000313" key="14">
    <source>
        <dbReference type="EMBL" id="KAH0459888.1"/>
    </source>
</evidence>
<evidence type="ECO:0000256" key="2">
    <source>
        <dbReference type="ARBA" id="ARBA00006530"/>
    </source>
</evidence>
<comment type="function">
    <text evidence="7 9">Plays a role in photosynthetic sucrose synthesis by catalyzing the rate-limiting step of sucrose biosynthesis from UDP-glucose and fructose- 6-phosphate. Involved in the regulation of carbon partitioning in the leaves of plants. May regulate the synthesis of sucrose and therefore play a major role as a limiting factor in the export of photoassimilates out of the leaf. Plays a role for sucrose availability that is essential for plant growth and fiber elongation.</text>
</comment>
<dbReference type="GO" id="GO:0005986">
    <property type="term" value="P:sucrose biosynthetic process"/>
    <property type="evidence" value="ECO:0007669"/>
    <property type="project" value="UniProtKB-UniRule"/>
</dbReference>
<evidence type="ECO:0000259" key="12">
    <source>
        <dbReference type="Pfam" id="PF05116"/>
    </source>
</evidence>
<comment type="catalytic activity">
    <reaction evidence="8 9">
        <text>beta-D-fructose 6-phosphate + UDP-alpha-D-glucose = sucrose 6(F)-phosphate + UDP + H(+)</text>
        <dbReference type="Rhea" id="RHEA:22172"/>
        <dbReference type="ChEBI" id="CHEBI:15378"/>
        <dbReference type="ChEBI" id="CHEBI:57634"/>
        <dbReference type="ChEBI" id="CHEBI:57723"/>
        <dbReference type="ChEBI" id="CHEBI:58223"/>
        <dbReference type="ChEBI" id="CHEBI:58885"/>
        <dbReference type="EC" id="2.4.1.14"/>
    </reaction>
</comment>
<evidence type="ECO:0000256" key="6">
    <source>
        <dbReference type="ARBA" id="ARBA00022679"/>
    </source>
</evidence>
<comment type="caution">
    <text evidence="14">The sequence shown here is derived from an EMBL/GenBank/DDBJ whole genome shotgun (WGS) entry which is preliminary data.</text>
</comment>
<dbReference type="Gene3D" id="3.40.50.2000">
    <property type="entry name" value="Glycogen Phosphorylase B"/>
    <property type="match status" value="2"/>
</dbReference>
<organism evidence="14 15">
    <name type="scientific">Dendrobium chrysotoxum</name>
    <name type="common">Orchid</name>
    <dbReference type="NCBI Taxonomy" id="161865"/>
    <lineage>
        <taxon>Eukaryota</taxon>
        <taxon>Viridiplantae</taxon>
        <taxon>Streptophyta</taxon>
        <taxon>Embryophyta</taxon>
        <taxon>Tracheophyta</taxon>
        <taxon>Spermatophyta</taxon>
        <taxon>Magnoliopsida</taxon>
        <taxon>Liliopsida</taxon>
        <taxon>Asparagales</taxon>
        <taxon>Orchidaceae</taxon>
        <taxon>Epidendroideae</taxon>
        <taxon>Malaxideae</taxon>
        <taxon>Dendrobiinae</taxon>
        <taxon>Dendrobium</taxon>
    </lineage>
</organism>
<feature type="region of interest" description="Disordered" evidence="10">
    <location>
        <begin position="175"/>
        <end position="199"/>
    </location>
</feature>
<evidence type="ECO:0000256" key="3">
    <source>
        <dbReference type="ARBA" id="ARBA00011774"/>
    </source>
</evidence>
<dbReference type="PANTHER" id="PTHR46039">
    <property type="entry name" value="SUCROSE-PHOSPHATE SYNTHASE 3-RELATED"/>
    <property type="match status" value="1"/>
</dbReference>
<protein>
    <recommendedName>
        <fullName evidence="4 9">Sucrose-phosphate synthase</fullName>
        <ecNumber evidence="4 9">2.4.1.14</ecNumber>
    </recommendedName>
</protein>
<dbReference type="CDD" id="cd16419">
    <property type="entry name" value="HAD_SPS"/>
    <property type="match status" value="1"/>
</dbReference>
<evidence type="ECO:0000256" key="1">
    <source>
        <dbReference type="ARBA" id="ARBA00005027"/>
    </source>
</evidence>
<dbReference type="InterPro" id="IPR012819">
    <property type="entry name" value="SPS_pln"/>
</dbReference>
<dbReference type="InterPro" id="IPR035659">
    <property type="entry name" value="SPS_C"/>
</dbReference>
<dbReference type="InterPro" id="IPR001296">
    <property type="entry name" value="Glyco_trans_1"/>
</dbReference>
<feature type="compositionally biased region" description="Polar residues" evidence="10">
    <location>
        <begin position="190"/>
        <end position="199"/>
    </location>
</feature>
<evidence type="ECO:0000259" key="13">
    <source>
        <dbReference type="Pfam" id="PF13579"/>
    </source>
</evidence>
<evidence type="ECO:0000256" key="8">
    <source>
        <dbReference type="ARBA" id="ARBA00047471"/>
    </source>
</evidence>
<dbReference type="InterPro" id="IPR028098">
    <property type="entry name" value="Glyco_trans_4-like_N"/>
</dbReference>
<sequence>MPIFVPPRPKFPASQPFDMNFPEFQSLYINAVVAGEVVGRKMAGNEWINGYLEAILDAGAASKTKPHQSSSSSSFNSFSLSSPDAVELASGEGYPAPRFSPARYFVEEVVSRFDDADLHKTWIKVVAKRNSQERSTRMENMCWRIWHLARKKKQMEWDEARRRLELVKRSRDAADDLSSELSEGEREKGSSSAVESPTISRLDSDARIWSPEEEDGSGKPNRMYIVLISLHGLVRGENMELGRDSDTGGQVKYVVELARALASTTGVSRVDLLTRQICSPDVDSTYAEPVEMLSRPADLDPLYSDSDPCGAYIIRLPCGPRHLYLPKESLWPHLPEFADRALGHIAEVARSLAAAGDEFPLLPYVVHGHYADGAEAATRIAAALGVPAVVTGHSLGRNKLEQLLRAGRAGRAEAEAAYRISRRIEGEERGLDAAEMVVASTWQEVEEQWGMYDGFNLRIERKLRARRRRGVGCLGRYMPSMAVIPPGMDFSNVKAPEVNDGDGDLSALLGSHGSHSKRDFPQIWSEIMRFFTNPHKPMILALSRPDPKKNVTSLLKAFGESRPLRELANLVTLILGNRNDIEIMSGGSGLVLTAVLKLVDRYDLYGQVAYPKHHKQSDVPEIYRLAAKTKGVFINPALVEPFGLTLIEAAAYGLPVVATKNGGPVDILKALNNGLLVDPDDPIAIADALLRLLADKSLWFECRRNGLKNIHRFSWPEHCLTYLSQIHRRLITTHHPFATPLLAAPPLPYDPATDSLRDFNDISLHFSVDGDRKPASETSAAAAVLDVLHRHHHNRTVHKEVGAAAPDFAPGRRRRLYVMAADCYDLNGRLLIDDLEGVAGQLMKVGGADGSAGLVFATGSTIEESVEAMRLCHVEITKFDALICSSGAEVCYPWRDLAADVEYDAHLEYRWPGDHVKSAVLRLARTDDADSDLTVDLKACSSSCYAYSLRPGAKALKIDAIKQRLRTRGFRCNLIYTRACTRLNVIPLFASRHQALRYLAIRWGVDLAKMIVLVGQKGDTDREELLPGVHTSVVLGGLVHHDSESLLRDEESYKFEDVAPLQSPNITYLEKGCDVYEILSLSAQKI</sequence>
<dbReference type="SUPFAM" id="SSF53756">
    <property type="entry name" value="UDP-Glycosyltransferase/glycogen phosphorylase"/>
    <property type="match status" value="1"/>
</dbReference>
<evidence type="ECO:0000256" key="7">
    <source>
        <dbReference type="ARBA" id="ARBA00024883"/>
    </source>
</evidence>
<dbReference type="Gene3D" id="3.40.50.1000">
    <property type="entry name" value="HAD superfamily/HAD-like"/>
    <property type="match status" value="1"/>
</dbReference>
<dbReference type="EMBL" id="JAGFBR010000010">
    <property type="protein sequence ID" value="KAH0459888.1"/>
    <property type="molecule type" value="Genomic_DNA"/>
</dbReference>
<dbReference type="Proteomes" id="UP000775213">
    <property type="component" value="Unassembled WGS sequence"/>
</dbReference>
<evidence type="ECO:0000256" key="4">
    <source>
        <dbReference type="ARBA" id="ARBA00012536"/>
    </source>
</evidence>
<dbReference type="Pfam" id="PF05116">
    <property type="entry name" value="S6PP"/>
    <property type="match status" value="1"/>
</dbReference>
<dbReference type="PANTHER" id="PTHR46039:SF1">
    <property type="entry name" value="SUCROSE-PHOSPHATE SYNTHASE 4"/>
    <property type="match status" value="1"/>
</dbReference>
<dbReference type="InterPro" id="IPR006380">
    <property type="entry name" value="SPP-like_dom"/>
</dbReference>
<comment type="pathway">
    <text evidence="1 9">Glycan biosynthesis; sucrose biosynthesis; sucrose from D-fructose 6-phosphate and UDP-alpha-D-glucose: step 1/2.</text>
</comment>
<keyword evidence="6 9" id="KW-0808">Transferase</keyword>